<dbReference type="Gene3D" id="1.10.150.130">
    <property type="match status" value="1"/>
</dbReference>
<reference evidence="5" key="1">
    <citation type="submission" date="2018-02" db="EMBL/GenBank/DDBJ databases">
        <authorList>
            <person name="Clavel T."/>
            <person name="Strowig T."/>
        </authorList>
    </citation>
    <scope>NUCLEOTIDE SEQUENCE [LARGE SCALE GENOMIC DNA]</scope>
    <source>
        <strain evidence="5">DSM 103720</strain>
    </source>
</reference>
<sequence length="419" mass="49005">MGRLPNKQKQNPKLIQREMSDGRASLWLEYYLGRSESPVYDDDGNHVVYESGAMKGKLKYKVQHLRKKEALNLYVWVHPRSAQERQQNKNTIALAEKIRFEKEQEMLEDRKGYRLKREKESNFLRYFRQHRDNEAFTLPVRRSYKYSLTRFIEYLELTPQFSKYKDVLPMDAVTPDMVLGFTNYLRKKCTGEGPRKNYHWFKKVLADAVDEELIKKNPCRGIRIVYDTNIMLKEILTPKEINTLAAFRYDGEHREVQRAFIFCCFTGLRYCDVSELTFANVDYESMVMRFNQKKSAGRSAHAAVVMPLNDELIKLIGQPKDDDNPRERIFDLPHKGTARKHLARWVKNAGIKKSITWHCARHSFAVNLLNAGTDIKTVSSLLGHASIKMTEKYLHVIDQRKQKAINKLGKVAFDTETAK</sequence>
<protein>
    <submittedName>
        <fullName evidence="4">Site-specific integrase</fullName>
    </submittedName>
</protein>
<keyword evidence="1" id="KW-0238">DNA-binding</keyword>
<dbReference type="InterPro" id="IPR002104">
    <property type="entry name" value="Integrase_catalytic"/>
</dbReference>
<proteinExistence type="predicted"/>
<evidence type="ECO:0000313" key="4">
    <source>
        <dbReference type="EMBL" id="PWB01269.1"/>
    </source>
</evidence>
<dbReference type="GeneID" id="82526685"/>
<name>A0A2V1IN74_9BACT</name>
<dbReference type="SUPFAM" id="SSF56349">
    <property type="entry name" value="DNA breaking-rejoining enzymes"/>
    <property type="match status" value="1"/>
</dbReference>
<dbReference type="InterPro" id="IPR013762">
    <property type="entry name" value="Integrase-like_cat_sf"/>
</dbReference>
<dbReference type="GO" id="GO:0015074">
    <property type="term" value="P:DNA integration"/>
    <property type="evidence" value="ECO:0007669"/>
    <property type="project" value="InterPro"/>
</dbReference>
<dbReference type="InterPro" id="IPR025269">
    <property type="entry name" value="SAM-like_dom"/>
</dbReference>
<dbReference type="AlphaFoldDB" id="A0A2V1IN74"/>
<evidence type="ECO:0000256" key="1">
    <source>
        <dbReference type="ARBA" id="ARBA00023125"/>
    </source>
</evidence>
<dbReference type="Pfam" id="PF13102">
    <property type="entry name" value="Phage_int_SAM_5"/>
    <property type="match status" value="1"/>
</dbReference>
<evidence type="ECO:0000313" key="5">
    <source>
        <dbReference type="Proteomes" id="UP000244905"/>
    </source>
</evidence>
<dbReference type="CDD" id="cd01185">
    <property type="entry name" value="INTN1_C_like"/>
    <property type="match status" value="1"/>
</dbReference>
<gene>
    <name evidence="4" type="ORF">C5O23_10070</name>
</gene>
<dbReference type="RefSeq" id="WP_107032819.1">
    <property type="nucleotide sequence ID" value="NZ_PUEC01000023.1"/>
</dbReference>
<keyword evidence="5" id="KW-1185">Reference proteome</keyword>
<dbReference type="Proteomes" id="UP000244905">
    <property type="component" value="Unassembled WGS sequence"/>
</dbReference>
<evidence type="ECO:0000256" key="2">
    <source>
        <dbReference type="ARBA" id="ARBA00023172"/>
    </source>
</evidence>
<dbReference type="InterPro" id="IPR010998">
    <property type="entry name" value="Integrase_recombinase_N"/>
</dbReference>
<keyword evidence="2" id="KW-0233">DNA recombination</keyword>
<dbReference type="PANTHER" id="PTHR30349">
    <property type="entry name" value="PHAGE INTEGRASE-RELATED"/>
    <property type="match status" value="1"/>
</dbReference>
<dbReference type="InterPro" id="IPR011010">
    <property type="entry name" value="DNA_brk_join_enz"/>
</dbReference>
<dbReference type="EMBL" id="PUEC01000023">
    <property type="protein sequence ID" value="PWB01269.1"/>
    <property type="molecule type" value="Genomic_DNA"/>
</dbReference>
<accession>A0A2V1IN74</accession>
<evidence type="ECO:0000259" key="3">
    <source>
        <dbReference type="PROSITE" id="PS51898"/>
    </source>
</evidence>
<feature type="domain" description="Tyr recombinase" evidence="3">
    <location>
        <begin position="231"/>
        <end position="406"/>
    </location>
</feature>
<dbReference type="Gene3D" id="1.10.443.10">
    <property type="entry name" value="Intergrase catalytic core"/>
    <property type="match status" value="1"/>
</dbReference>
<dbReference type="InterPro" id="IPR050090">
    <property type="entry name" value="Tyrosine_recombinase_XerCD"/>
</dbReference>
<comment type="caution">
    <text evidence="4">The sequence shown here is derived from an EMBL/GenBank/DDBJ whole genome shotgun (WGS) entry which is preliminary data.</text>
</comment>
<dbReference type="Pfam" id="PF00589">
    <property type="entry name" value="Phage_integrase"/>
    <property type="match status" value="1"/>
</dbReference>
<dbReference type="GO" id="GO:0006310">
    <property type="term" value="P:DNA recombination"/>
    <property type="evidence" value="ECO:0007669"/>
    <property type="project" value="UniProtKB-KW"/>
</dbReference>
<organism evidence="4 5">
    <name type="scientific">Duncaniella muris</name>
    <dbReference type="NCBI Taxonomy" id="2094150"/>
    <lineage>
        <taxon>Bacteria</taxon>
        <taxon>Pseudomonadati</taxon>
        <taxon>Bacteroidota</taxon>
        <taxon>Bacteroidia</taxon>
        <taxon>Bacteroidales</taxon>
        <taxon>Muribaculaceae</taxon>
        <taxon>Duncaniella</taxon>
    </lineage>
</organism>
<dbReference type="PROSITE" id="PS51898">
    <property type="entry name" value="TYR_RECOMBINASE"/>
    <property type="match status" value="1"/>
</dbReference>
<dbReference type="GO" id="GO:0003677">
    <property type="term" value="F:DNA binding"/>
    <property type="evidence" value="ECO:0007669"/>
    <property type="project" value="UniProtKB-KW"/>
</dbReference>